<dbReference type="Gene3D" id="1.25.40.10">
    <property type="entry name" value="Tetratricopeptide repeat domain"/>
    <property type="match status" value="1"/>
</dbReference>
<evidence type="ECO:0000256" key="1">
    <source>
        <dbReference type="PROSITE-ProRule" id="PRU00339"/>
    </source>
</evidence>
<evidence type="ECO:0000313" key="3">
    <source>
        <dbReference type="Proteomes" id="UP000318710"/>
    </source>
</evidence>
<name>A0A520N443_9GAMM</name>
<evidence type="ECO:0000313" key="2">
    <source>
        <dbReference type="EMBL" id="RZO28260.1"/>
    </source>
</evidence>
<dbReference type="EMBL" id="SHBF01000004">
    <property type="protein sequence ID" value="RZO28260.1"/>
    <property type="molecule type" value="Genomic_DNA"/>
</dbReference>
<dbReference type="Proteomes" id="UP000318710">
    <property type="component" value="Unassembled WGS sequence"/>
</dbReference>
<reference evidence="2 3" key="1">
    <citation type="submission" date="2019-02" db="EMBL/GenBank/DDBJ databases">
        <title>Prokaryotic population dynamics and viral predation in marine succession experiment using metagenomics: the confinement effect.</title>
        <authorList>
            <person name="Haro-Moreno J.M."/>
            <person name="Rodriguez-Valera F."/>
            <person name="Lopez-Perez M."/>
        </authorList>
    </citation>
    <scope>NUCLEOTIDE SEQUENCE [LARGE SCALE GENOMIC DNA]</scope>
    <source>
        <strain evidence="2">MED-G160</strain>
    </source>
</reference>
<dbReference type="SMART" id="SM00028">
    <property type="entry name" value="TPR"/>
    <property type="match status" value="3"/>
</dbReference>
<dbReference type="AlphaFoldDB" id="A0A520N443"/>
<dbReference type="SUPFAM" id="SSF48452">
    <property type="entry name" value="TPR-like"/>
    <property type="match status" value="1"/>
</dbReference>
<sequence>MNRLFIIFFILLMPFSFELSGSKYDKDNPSELYEKATKQLKNEKYKAALSTLKKYTKAEKDDADGWTLLAFTNRKLQNFSKAEELYEKALMLEPNNKIALEYQGELYVEINKMDKAMKNLSKLEKLCPNSCEELEMLKNYIDGIGSKSWQ</sequence>
<feature type="repeat" description="TPR" evidence="1">
    <location>
        <begin position="63"/>
        <end position="96"/>
    </location>
</feature>
<gene>
    <name evidence="2" type="ORF">EVA93_01360</name>
</gene>
<dbReference type="PROSITE" id="PS50005">
    <property type="entry name" value="TPR"/>
    <property type="match status" value="2"/>
</dbReference>
<protein>
    <submittedName>
        <fullName evidence="2">Tetratricopeptide repeat protein</fullName>
    </submittedName>
</protein>
<organism evidence="2 3">
    <name type="scientific">SAR86 cluster bacterium</name>
    <dbReference type="NCBI Taxonomy" id="2030880"/>
    <lineage>
        <taxon>Bacteria</taxon>
        <taxon>Pseudomonadati</taxon>
        <taxon>Pseudomonadota</taxon>
        <taxon>Gammaproteobacteria</taxon>
        <taxon>SAR86 cluster</taxon>
    </lineage>
</organism>
<dbReference type="Pfam" id="PF00515">
    <property type="entry name" value="TPR_1"/>
    <property type="match status" value="1"/>
</dbReference>
<comment type="caution">
    <text evidence="2">The sequence shown here is derived from an EMBL/GenBank/DDBJ whole genome shotgun (WGS) entry which is preliminary data.</text>
</comment>
<feature type="repeat" description="TPR" evidence="1">
    <location>
        <begin position="97"/>
        <end position="130"/>
    </location>
</feature>
<dbReference type="InterPro" id="IPR019734">
    <property type="entry name" value="TPR_rpt"/>
</dbReference>
<dbReference type="InterPro" id="IPR011990">
    <property type="entry name" value="TPR-like_helical_dom_sf"/>
</dbReference>
<accession>A0A520N443</accession>
<proteinExistence type="predicted"/>
<keyword evidence="1" id="KW-0802">TPR repeat</keyword>